<sequence length="508" mass="54083">MQEWYNQERLGKFCSQICIDTELKCHQKLSYHRSNPETLPLLQTGSLLTAETFAHNYKLYQARQGHGWAAEYGNHEIDRLTGKKATLVGIDNATGGADRLVDGVYIQTKYCQNARLSVDAAFGKDGNYKYYIGDHPQQIEVPKEQGPHAVEIMKRRIADGKVPGVTDPNKAYELVTEGKLKYLQAVNVAKFGTVESVIYDVEQNIVTSLYVGGISAAYVFANAVWNGKDHQEALNAASRACLEIGGRHLAISVLSSQTGRTSVTPAVKAMTDNLVRNLSPKTVKALATSLNSISGNLTSNMTNQAARTIVSKALTSNVITGAITVVVLSSGDIVRAFNGRISKTQLLKNVTIATGGVVGGMGGSMGALALFAWIAGTAATGGTAVVVAGVGGLVGGLVGSKGAQTGVSALGVKDDAEVMFEFFQLVLGDLASDFSLTEKEASILMDKLSKADLSSHLNELFSKENRRAHVASLVKPLLIEVVACRQPIVFPEESDVISSSLLMLGATS</sequence>
<gene>
    <name evidence="2" type="ORF">D1115_05380</name>
</gene>
<keyword evidence="1" id="KW-0812">Transmembrane</keyword>
<feature type="transmembrane region" description="Helical" evidence="1">
    <location>
        <begin position="318"/>
        <end position="338"/>
    </location>
</feature>
<name>A0ABN5PC39_9VIBR</name>
<dbReference type="Proteomes" id="UP000262832">
    <property type="component" value="Chromosome I"/>
</dbReference>
<reference evidence="2 3" key="1">
    <citation type="submission" date="2018-08" db="EMBL/GenBank/DDBJ databases">
        <title>Genomic taxonomy of the Vibrionaceae family.</title>
        <authorList>
            <person name="Gomez-Gil B."/>
            <person name="Tanaka M."/>
            <person name="Sawabe T."/>
            <person name="Enciso-Ibarra K."/>
        </authorList>
    </citation>
    <scope>NUCLEOTIDE SEQUENCE [LARGE SCALE GENOMIC DNA]</scope>
    <source>
        <strain evidence="2 3">CAIM 1831</strain>
    </source>
</reference>
<evidence type="ECO:0000313" key="2">
    <source>
        <dbReference type="EMBL" id="AXY00751.1"/>
    </source>
</evidence>
<feature type="transmembrane region" description="Helical" evidence="1">
    <location>
        <begin position="381"/>
        <end position="399"/>
    </location>
</feature>
<protein>
    <recommendedName>
        <fullName evidence="4">DUF726 domain-containing protein</fullName>
    </recommendedName>
</protein>
<feature type="transmembrane region" description="Helical" evidence="1">
    <location>
        <begin position="350"/>
        <end position="375"/>
    </location>
</feature>
<keyword evidence="1" id="KW-1133">Transmembrane helix</keyword>
<evidence type="ECO:0008006" key="4">
    <source>
        <dbReference type="Google" id="ProtNLM"/>
    </source>
</evidence>
<evidence type="ECO:0000313" key="3">
    <source>
        <dbReference type="Proteomes" id="UP000262832"/>
    </source>
</evidence>
<proteinExistence type="predicted"/>
<organism evidence="2 3">
    <name type="scientific">Vibrio alfacsensis</name>
    <dbReference type="NCBI Taxonomy" id="1074311"/>
    <lineage>
        <taxon>Bacteria</taxon>
        <taxon>Pseudomonadati</taxon>
        <taxon>Pseudomonadota</taxon>
        <taxon>Gammaproteobacteria</taxon>
        <taxon>Vibrionales</taxon>
        <taxon>Vibrionaceae</taxon>
        <taxon>Vibrio</taxon>
    </lineage>
</organism>
<evidence type="ECO:0000256" key="1">
    <source>
        <dbReference type="SAM" id="Phobius"/>
    </source>
</evidence>
<keyword evidence="1" id="KW-0472">Membrane</keyword>
<accession>A0ABN5PC39</accession>
<dbReference type="EMBL" id="CP032093">
    <property type="protein sequence ID" value="AXY00751.1"/>
    <property type="molecule type" value="Genomic_DNA"/>
</dbReference>
<keyword evidence="3" id="KW-1185">Reference proteome</keyword>